<proteinExistence type="predicted"/>
<dbReference type="KEGG" id="mpar:F7D14_06385"/>
<dbReference type="AlphaFoldDB" id="A0A6B8M4T4"/>
<dbReference type="Proteomes" id="UP000422569">
    <property type="component" value="Chromosome"/>
</dbReference>
<name>A0A6B8M4T4_9HYPH</name>
<organism evidence="2 3">
    <name type="scientific">Methylocystis parvus</name>
    <dbReference type="NCBI Taxonomy" id="134"/>
    <lineage>
        <taxon>Bacteria</taxon>
        <taxon>Pseudomonadati</taxon>
        <taxon>Pseudomonadota</taxon>
        <taxon>Alphaproteobacteria</taxon>
        <taxon>Hyphomicrobiales</taxon>
        <taxon>Methylocystaceae</taxon>
        <taxon>Methylocystis</taxon>
    </lineage>
</organism>
<gene>
    <name evidence="2" type="ORF">F7D14_06385</name>
</gene>
<reference evidence="2 3" key="1">
    <citation type="submission" date="2019-09" db="EMBL/GenBank/DDBJ databases">
        <title>Isolation and complete genome sequencing of Methylocystis species.</title>
        <authorList>
            <person name="Rumah B.L."/>
            <person name="Stead C.E."/>
            <person name="Stevens B.C."/>
            <person name="Minton N.P."/>
            <person name="Grosse-Honebrink A."/>
            <person name="Zhang Y."/>
        </authorList>
    </citation>
    <scope>NUCLEOTIDE SEQUENCE [LARGE SCALE GENOMIC DNA]</scope>
    <source>
        <strain evidence="2 3">BRCS2</strain>
    </source>
</reference>
<evidence type="ECO:0000313" key="2">
    <source>
        <dbReference type="EMBL" id="QGM97142.1"/>
    </source>
</evidence>
<accession>A0A6B8M4T4</accession>
<keyword evidence="1" id="KW-0812">Transmembrane</keyword>
<dbReference type="InterPro" id="IPR009325">
    <property type="entry name" value="DUF983"/>
</dbReference>
<feature type="transmembrane region" description="Helical" evidence="1">
    <location>
        <begin position="85"/>
        <end position="114"/>
    </location>
</feature>
<dbReference type="RefSeq" id="WP_016920166.1">
    <property type="nucleotide sequence ID" value="NZ_CP044331.1"/>
</dbReference>
<protein>
    <submittedName>
        <fullName evidence="2">DUF983 domain-containing protein</fullName>
    </submittedName>
</protein>
<feature type="transmembrane region" description="Helical" evidence="1">
    <location>
        <begin position="55"/>
        <end position="73"/>
    </location>
</feature>
<dbReference type="EMBL" id="CP044331">
    <property type="protein sequence ID" value="QGM97142.1"/>
    <property type="molecule type" value="Genomic_DNA"/>
</dbReference>
<keyword evidence="1" id="KW-1133">Transmembrane helix</keyword>
<keyword evidence="3" id="KW-1185">Reference proteome</keyword>
<evidence type="ECO:0000256" key="1">
    <source>
        <dbReference type="SAM" id="Phobius"/>
    </source>
</evidence>
<dbReference type="Pfam" id="PF06170">
    <property type="entry name" value="DUF983"/>
    <property type="match status" value="1"/>
</dbReference>
<sequence length="119" mass="13127">MSDAATTAKILWRGARMKCPACGEGRLFKNYLTRADACPHCGESFEGLDADDGPAWLTIGLVAHIVVPLLIFLERGELMPYWREAGILIFVTIVSALFFLPVSKGFFVAALWLINRKPA</sequence>
<keyword evidence="1" id="KW-0472">Membrane</keyword>
<evidence type="ECO:0000313" key="3">
    <source>
        <dbReference type="Proteomes" id="UP000422569"/>
    </source>
</evidence>